<feature type="domain" description="NAD(P)-binding" evidence="1">
    <location>
        <begin position="7"/>
        <end position="187"/>
    </location>
</feature>
<dbReference type="SUPFAM" id="SSF51735">
    <property type="entry name" value="NAD(P)-binding Rossmann-fold domains"/>
    <property type="match status" value="1"/>
</dbReference>
<dbReference type="EMBL" id="CP016896">
    <property type="protein sequence ID" value="APV36601.1"/>
    <property type="molecule type" value="Genomic_DNA"/>
</dbReference>
<evidence type="ECO:0000259" key="1">
    <source>
        <dbReference type="Pfam" id="PF13460"/>
    </source>
</evidence>
<dbReference type="KEGG" id="asol:BEN76_11470"/>
<organism evidence="2 3">
    <name type="scientific">Acinetobacter soli</name>
    <dbReference type="NCBI Taxonomy" id="487316"/>
    <lineage>
        <taxon>Bacteria</taxon>
        <taxon>Pseudomonadati</taxon>
        <taxon>Pseudomonadota</taxon>
        <taxon>Gammaproteobacteria</taxon>
        <taxon>Moraxellales</taxon>
        <taxon>Moraxellaceae</taxon>
        <taxon>Acinetobacter</taxon>
    </lineage>
</organism>
<protein>
    <submittedName>
        <fullName evidence="2">3-beta hydroxysteroid dehydrogenase</fullName>
    </submittedName>
</protein>
<dbReference type="InterPro" id="IPR016040">
    <property type="entry name" value="NAD(P)-bd_dom"/>
</dbReference>
<name>A0A1P8EK54_9GAMM</name>
<dbReference type="Proteomes" id="UP000185674">
    <property type="component" value="Chromosome"/>
</dbReference>
<gene>
    <name evidence="2" type="ORF">BEN76_11470</name>
</gene>
<dbReference type="GO" id="GO:0016646">
    <property type="term" value="F:oxidoreductase activity, acting on the CH-NH group of donors, NAD or NADP as acceptor"/>
    <property type="evidence" value="ECO:0007669"/>
    <property type="project" value="TreeGrafter"/>
</dbReference>
<dbReference type="Pfam" id="PF13460">
    <property type="entry name" value="NAD_binding_10"/>
    <property type="match status" value="1"/>
</dbReference>
<dbReference type="RefSeq" id="WP_076033100.1">
    <property type="nucleotide sequence ID" value="NZ_CP016896.1"/>
</dbReference>
<dbReference type="Gene3D" id="3.40.50.720">
    <property type="entry name" value="NAD(P)-binding Rossmann-like Domain"/>
    <property type="match status" value="1"/>
</dbReference>
<sequence length="203" mass="22367">MKIALIGATGMAGSRILEELVSRGHYVKAIARNIHKVAETERVMAVALDLNDHDALVDALKGQDAVISSVRFHGLDANALLKAIYESKAKRYIVVGGAGSLHVPHQNVRLIDTEEFPEAYRPEAEAAGHFLDKLKQIDDLDWTYISPSAEFGPGKRTGEFRLGKDELLVADDVSKISTEDFAVALADELEQRNHVQERFTVGY</sequence>
<evidence type="ECO:0000313" key="2">
    <source>
        <dbReference type="EMBL" id="APV36601.1"/>
    </source>
</evidence>
<reference evidence="2 3" key="1">
    <citation type="submission" date="2016-08" db="EMBL/GenBank/DDBJ databases">
        <title>Complete genome sequence of Acinetobacter baylyi strain GFJ2.</title>
        <authorList>
            <person name="Tabata M."/>
            <person name="Kuboki S."/>
            <person name="Gibu N."/>
            <person name="Kinouchi Y."/>
            <person name="Vangnai A."/>
            <person name="Kasai D."/>
            <person name="Fukuda M."/>
        </authorList>
    </citation>
    <scope>NUCLEOTIDE SEQUENCE [LARGE SCALE GENOMIC DNA]</scope>
    <source>
        <strain evidence="2 3">GFJ2</strain>
    </source>
</reference>
<accession>A0A1P8EK54</accession>
<evidence type="ECO:0000313" key="3">
    <source>
        <dbReference type="Proteomes" id="UP000185674"/>
    </source>
</evidence>
<dbReference type="PANTHER" id="PTHR43355:SF2">
    <property type="entry name" value="FLAVIN REDUCTASE (NADPH)"/>
    <property type="match status" value="1"/>
</dbReference>
<proteinExistence type="predicted"/>
<dbReference type="AlphaFoldDB" id="A0A1P8EK54"/>
<dbReference type="STRING" id="487316.BEN76_11470"/>
<dbReference type="InterPro" id="IPR036291">
    <property type="entry name" value="NAD(P)-bd_dom_sf"/>
</dbReference>
<dbReference type="eggNOG" id="COG2910">
    <property type="taxonomic scope" value="Bacteria"/>
</dbReference>
<dbReference type="InterPro" id="IPR051606">
    <property type="entry name" value="Polyketide_Oxido-like"/>
</dbReference>
<dbReference type="PANTHER" id="PTHR43355">
    <property type="entry name" value="FLAVIN REDUCTASE (NADPH)"/>
    <property type="match status" value="1"/>
</dbReference>